<protein>
    <submittedName>
        <fullName evidence="2">Uncharacterized protein</fullName>
    </submittedName>
</protein>
<feature type="transmembrane region" description="Helical" evidence="1">
    <location>
        <begin position="12"/>
        <end position="29"/>
    </location>
</feature>
<evidence type="ECO:0000256" key="1">
    <source>
        <dbReference type="SAM" id="Phobius"/>
    </source>
</evidence>
<proteinExistence type="predicted"/>
<evidence type="ECO:0000313" key="3">
    <source>
        <dbReference type="Proteomes" id="UP000231466"/>
    </source>
</evidence>
<organism evidence="2 3">
    <name type="scientific">Candidatus Colwellbacteria bacterium CG10_big_fil_rev_8_21_14_0_10_42_22</name>
    <dbReference type="NCBI Taxonomy" id="1974540"/>
    <lineage>
        <taxon>Bacteria</taxon>
        <taxon>Candidatus Colwelliibacteriota</taxon>
    </lineage>
</organism>
<gene>
    <name evidence="2" type="ORF">COT89_01120</name>
</gene>
<keyword evidence="1" id="KW-1133">Transmembrane helix</keyword>
<evidence type="ECO:0000313" key="2">
    <source>
        <dbReference type="EMBL" id="PIR98029.1"/>
    </source>
</evidence>
<keyword evidence="1" id="KW-0472">Membrane</keyword>
<sequence length="251" mass="27940">MPRGIKKFIYGIFYLGIMGGLLVMTWFYLQPKPSCEDGILNQNEEQIDCGGICISCEAKNFQLIIGSPQSLDAGEGKVTIVASIENTNQNYAVKGVRYLINIKDKIGRELKTIEKDTNISPTSIRYIIEPGLNFNYQDVGRIEIKILSELDLVPIQEFFVYEIATRQLDLKSDEEKIIAEGIVSNMSGRDIESLKLIGLIKDDGGNLIRAGSTTISSLEAFKTSGYTIFIPSISGIPIENLNLEIFWEVIS</sequence>
<dbReference type="EMBL" id="PFAH01000005">
    <property type="protein sequence ID" value="PIR98029.1"/>
    <property type="molecule type" value="Genomic_DNA"/>
</dbReference>
<dbReference type="AlphaFoldDB" id="A0A2H0VI46"/>
<dbReference type="Proteomes" id="UP000231466">
    <property type="component" value="Unassembled WGS sequence"/>
</dbReference>
<keyword evidence="1" id="KW-0812">Transmembrane</keyword>
<comment type="caution">
    <text evidence="2">The sequence shown here is derived from an EMBL/GenBank/DDBJ whole genome shotgun (WGS) entry which is preliminary data.</text>
</comment>
<accession>A0A2H0VI46</accession>
<name>A0A2H0VI46_9BACT</name>
<reference evidence="3" key="1">
    <citation type="submission" date="2017-09" db="EMBL/GenBank/DDBJ databases">
        <title>Depth-based differentiation of microbial function through sediment-hosted aquifers and enrichment of novel symbionts in the deep terrestrial subsurface.</title>
        <authorList>
            <person name="Probst A.J."/>
            <person name="Ladd B."/>
            <person name="Jarett J.K."/>
            <person name="Geller-Mcgrath D.E."/>
            <person name="Sieber C.M.K."/>
            <person name="Emerson J.B."/>
            <person name="Anantharaman K."/>
            <person name="Thomas B.C."/>
            <person name="Malmstrom R."/>
            <person name="Stieglmeier M."/>
            <person name="Klingl A."/>
            <person name="Woyke T."/>
            <person name="Ryan C.M."/>
            <person name="Banfield J.F."/>
        </authorList>
    </citation>
    <scope>NUCLEOTIDE SEQUENCE [LARGE SCALE GENOMIC DNA]</scope>
</reference>